<keyword evidence="9" id="KW-1185">Reference proteome</keyword>
<dbReference type="GO" id="GO:0009788">
    <property type="term" value="P:negative regulation of abscisic acid-activated signaling pathway"/>
    <property type="evidence" value="ECO:0007669"/>
    <property type="project" value="InterPro"/>
</dbReference>
<dbReference type="PANTHER" id="PTHR47287">
    <property type="entry name" value="C2H2 AND C2HC ZINC FINGERS SUPERFAMILY PROTEIN"/>
    <property type="match status" value="1"/>
</dbReference>
<keyword evidence="4" id="KW-0862">Zinc</keyword>
<dbReference type="Gene3D" id="3.30.160.60">
    <property type="entry name" value="Classic Zinc Finger"/>
    <property type="match status" value="1"/>
</dbReference>
<dbReference type="GO" id="GO:0008270">
    <property type="term" value="F:zinc ion binding"/>
    <property type="evidence" value="ECO:0007669"/>
    <property type="project" value="UniProtKB-KW"/>
</dbReference>
<keyword evidence="5" id="KW-0539">Nucleus</keyword>
<evidence type="ECO:0000256" key="5">
    <source>
        <dbReference type="ARBA" id="ARBA00023242"/>
    </source>
</evidence>
<dbReference type="InterPro" id="IPR036236">
    <property type="entry name" value="Znf_C2H2_sf"/>
</dbReference>
<proteinExistence type="predicted"/>
<dbReference type="EMBL" id="LR743600">
    <property type="protein sequence ID" value="CAA2630989.1"/>
    <property type="molecule type" value="Genomic_DNA"/>
</dbReference>
<comment type="subcellular location">
    <subcellularLocation>
        <location evidence="1">Nucleus</location>
    </subcellularLocation>
</comment>
<keyword evidence="2" id="KW-0479">Metal-binding</keyword>
<dbReference type="GO" id="GO:0005634">
    <property type="term" value="C:nucleus"/>
    <property type="evidence" value="ECO:0007669"/>
    <property type="project" value="UniProtKB-SubCell"/>
</dbReference>
<accession>A0A7I8JL71</accession>
<name>A0A7I8JL71_SPIIN</name>
<evidence type="ECO:0000256" key="4">
    <source>
        <dbReference type="ARBA" id="ARBA00022833"/>
    </source>
</evidence>
<evidence type="ECO:0000259" key="7">
    <source>
        <dbReference type="PROSITE" id="PS50157"/>
    </source>
</evidence>
<dbReference type="InterPro" id="IPR044246">
    <property type="entry name" value="ZFP3-like"/>
</dbReference>
<feature type="domain" description="C2H2-type" evidence="7">
    <location>
        <begin position="88"/>
        <end position="115"/>
    </location>
</feature>
<evidence type="ECO:0000313" key="9">
    <source>
        <dbReference type="Proteomes" id="UP001189122"/>
    </source>
</evidence>
<dbReference type="PANTHER" id="PTHR47287:SF15">
    <property type="entry name" value="ZINC FINGER PROTEIN 3-LIKE"/>
    <property type="match status" value="1"/>
</dbReference>
<dbReference type="AlphaFoldDB" id="A0A7I8JL71"/>
<gene>
    <name evidence="8" type="ORF">SI7747_13016635</name>
</gene>
<evidence type="ECO:0000256" key="6">
    <source>
        <dbReference type="PROSITE-ProRule" id="PRU00042"/>
    </source>
</evidence>
<dbReference type="PROSITE" id="PS00028">
    <property type="entry name" value="ZINC_FINGER_C2H2_1"/>
    <property type="match status" value="1"/>
</dbReference>
<dbReference type="Proteomes" id="UP001189122">
    <property type="component" value="Unassembled WGS sequence"/>
</dbReference>
<evidence type="ECO:0000256" key="3">
    <source>
        <dbReference type="ARBA" id="ARBA00022771"/>
    </source>
</evidence>
<evidence type="ECO:0000256" key="1">
    <source>
        <dbReference type="ARBA" id="ARBA00004123"/>
    </source>
</evidence>
<dbReference type="SUPFAM" id="SSF57667">
    <property type="entry name" value="beta-beta-alpha zinc fingers"/>
    <property type="match status" value="1"/>
</dbReference>
<dbReference type="EMBL" id="CACRZD030000013">
    <property type="protein sequence ID" value="CAA6670232.1"/>
    <property type="molecule type" value="Genomic_DNA"/>
</dbReference>
<evidence type="ECO:0000256" key="2">
    <source>
        <dbReference type="ARBA" id="ARBA00022723"/>
    </source>
</evidence>
<sequence length="202" mass="21490">MEITPFAAAAAAEASLSETSTISAIEIPSHDSSASMIVVVEEKEEEEKRRKISPSVVELNLLGNLDGGVEGNRWRSSPEPPGSEARVFSCHYCRRKFYSSQALGGHQNAHKRERSLVKRGGAARLGGAAVGDNYYPLGMASLPLHGSFADRPLSIQVHSMEAAWPFSLLAQRAPLGRFLGSDFGPAARPGEASGGGNARETT</sequence>
<keyword evidence="3 6" id="KW-0863">Zinc-finger</keyword>
<protein>
    <recommendedName>
        <fullName evidence="7">C2H2-type domain-containing protein</fullName>
    </recommendedName>
</protein>
<reference evidence="8 9" key="1">
    <citation type="submission" date="2019-12" db="EMBL/GenBank/DDBJ databases">
        <authorList>
            <person name="Scholz U."/>
            <person name="Mascher M."/>
            <person name="Fiebig A."/>
        </authorList>
    </citation>
    <scope>NUCLEOTIDE SEQUENCE</scope>
</reference>
<dbReference type="InterPro" id="IPR013087">
    <property type="entry name" value="Znf_C2H2_type"/>
</dbReference>
<organism evidence="8">
    <name type="scientific">Spirodela intermedia</name>
    <name type="common">Intermediate duckweed</name>
    <dbReference type="NCBI Taxonomy" id="51605"/>
    <lineage>
        <taxon>Eukaryota</taxon>
        <taxon>Viridiplantae</taxon>
        <taxon>Streptophyta</taxon>
        <taxon>Embryophyta</taxon>
        <taxon>Tracheophyta</taxon>
        <taxon>Spermatophyta</taxon>
        <taxon>Magnoliopsida</taxon>
        <taxon>Liliopsida</taxon>
        <taxon>Araceae</taxon>
        <taxon>Lemnoideae</taxon>
        <taxon>Spirodela</taxon>
    </lineage>
</organism>
<evidence type="ECO:0000313" key="8">
    <source>
        <dbReference type="EMBL" id="CAA2630989.1"/>
    </source>
</evidence>
<dbReference type="PROSITE" id="PS50157">
    <property type="entry name" value="ZINC_FINGER_C2H2_2"/>
    <property type="match status" value="1"/>
</dbReference>